<dbReference type="InterPro" id="IPR018833">
    <property type="entry name" value="Rv2993c-like_N"/>
</dbReference>
<dbReference type="InterPro" id="IPR036663">
    <property type="entry name" value="Fumarylacetoacetase_C_sf"/>
</dbReference>
<sequence>MPSGAPAGDGTLGTMRIARFVVDSDPLYGIVEGEPGSEEVTVIKGDPFFHGVERTPMKHKLEDVRLLAPIIPRSKVIGVGRNFAEHARELGNEVPQQPLLFLKPNTSVIGPNDPIVLPEFSEDVSFEAELCVVIGRICKDVPEDRVDDVIFGYTCGNDLTARDVQKTDLQWARAKGFDTSAPLGPWIETELDTEDLQIQGRLNGELRQDGSTNQMIRGVRELVSIVSQAFTLLPGDVIMTGTPAGVGAVQAGDRFEVEIEGIGRLSNPVVRR</sequence>
<dbReference type="EMBL" id="BAAAQB010000030">
    <property type="protein sequence ID" value="GAA2136617.1"/>
    <property type="molecule type" value="Genomic_DNA"/>
</dbReference>
<name>A0ABN2Z4I7_9MICC</name>
<dbReference type="SUPFAM" id="SSF56529">
    <property type="entry name" value="FAH"/>
    <property type="match status" value="1"/>
</dbReference>
<dbReference type="Proteomes" id="UP001500102">
    <property type="component" value="Unassembled WGS sequence"/>
</dbReference>
<keyword evidence="5" id="KW-1185">Reference proteome</keyword>
<gene>
    <name evidence="4" type="ORF">GCM10009825_22000</name>
</gene>
<evidence type="ECO:0000259" key="3">
    <source>
        <dbReference type="Pfam" id="PF10370"/>
    </source>
</evidence>
<dbReference type="Gene3D" id="3.90.850.10">
    <property type="entry name" value="Fumarylacetoacetase-like, C-terminal domain"/>
    <property type="match status" value="1"/>
</dbReference>
<feature type="domain" description="Rv2993c-like N-terminal" evidence="3">
    <location>
        <begin position="15"/>
        <end position="69"/>
    </location>
</feature>
<proteinExistence type="predicted"/>
<dbReference type="PANTHER" id="PTHR11820:SF7">
    <property type="entry name" value="ACYLPYRUVASE FAHD1, MITOCHONDRIAL"/>
    <property type="match status" value="1"/>
</dbReference>
<protein>
    <submittedName>
        <fullName evidence="4">Fumarylacetoacetate hydrolase family protein</fullName>
    </submittedName>
</protein>
<reference evidence="4 5" key="1">
    <citation type="journal article" date="2019" name="Int. J. Syst. Evol. Microbiol.">
        <title>The Global Catalogue of Microorganisms (GCM) 10K type strain sequencing project: providing services to taxonomists for standard genome sequencing and annotation.</title>
        <authorList>
            <consortium name="The Broad Institute Genomics Platform"/>
            <consortium name="The Broad Institute Genome Sequencing Center for Infectious Disease"/>
            <person name="Wu L."/>
            <person name="Ma J."/>
        </authorList>
    </citation>
    <scope>NUCLEOTIDE SEQUENCE [LARGE SCALE GENOMIC DNA]</scope>
    <source>
        <strain evidence="4 5">JCM 15921</strain>
    </source>
</reference>
<evidence type="ECO:0000313" key="4">
    <source>
        <dbReference type="EMBL" id="GAA2136617.1"/>
    </source>
</evidence>
<comment type="caution">
    <text evidence="4">The sequence shown here is derived from an EMBL/GenBank/DDBJ whole genome shotgun (WGS) entry which is preliminary data.</text>
</comment>
<keyword evidence="4" id="KW-0378">Hydrolase</keyword>
<evidence type="ECO:0000313" key="5">
    <source>
        <dbReference type="Proteomes" id="UP001500102"/>
    </source>
</evidence>
<feature type="domain" description="Fumarylacetoacetase-like C-terminal" evidence="2">
    <location>
        <begin position="75"/>
        <end position="270"/>
    </location>
</feature>
<dbReference type="Pfam" id="PF10370">
    <property type="entry name" value="Rv2993c-like_N"/>
    <property type="match status" value="1"/>
</dbReference>
<dbReference type="GO" id="GO:0016787">
    <property type="term" value="F:hydrolase activity"/>
    <property type="evidence" value="ECO:0007669"/>
    <property type="project" value="UniProtKB-KW"/>
</dbReference>
<dbReference type="PANTHER" id="PTHR11820">
    <property type="entry name" value="ACYLPYRUVASE"/>
    <property type="match status" value="1"/>
</dbReference>
<dbReference type="Gene3D" id="2.30.30.370">
    <property type="entry name" value="FAH"/>
    <property type="match status" value="1"/>
</dbReference>
<evidence type="ECO:0000256" key="1">
    <source>
        <dbReference type="ARBA" id="ARBA00022723"/>
    </source>
</evidence>
<keyword evidence="1" id="KW-0479">Metal-binding</keyword>
<evidence type="ECO:0000259" key="2">
    <source>
        <dbReference type="Pfam" id="PF01557"/>
    </source>
</evidence>
<dbReference type="InterPro" id="IPR011234">
    <property type="entry name" value="Fumarylacetoacetase-like_C"/>
</dbReference>
<organism evidence="4 5">
    <name type="scientific">Arthrobacter humicola</name>
    <dbReference type="NCBI Taxonomy" id="409291"/>
    <lineage>
        <taxon>Bacteria</taxon>
        <taxon>Bacillati</taxon>
        <taxon>Actinomycetota</taxon>
        <taxon>Actinomycetes</taxon>
        <taxon>Micrococcales</taxon>
        <taxon>Micrococcaceae</taxon>
        <taxon>Arthrobacter</taxon>
    </lineage>
</organism>
<dbReference type="Pfam" id="PF01557">
    <property type="entry name" value="FAA_hydrolase"/>
    <property type="match status" value="1"/>
</dbReference>
<accession>A0ABN2Z4I7</accession>